<evidence type="ECO:0000313" key="1">
    <source>
        <dbReference type="EMBL" id="KZM20713.1"/>
    </source>
</evidence>
<proteinExistence type="predicted"/>
<gene>
    <name evidence="1" type="ORF">ST47_g8139</name>
</gene>
<dbReference type="STRING" id="5454.A0A162ZN71"/>
<dbReference type="AlphaFoldDB" id="A0A162ZN71"/>
<name>A0A162ZN71_DIDRA</name>
<reference evidence="1 2" key="1">
    <citation type="journal article" date="2016" name="Sci. Rep.">
        <title>Draft genome sequencing and secretome analysis of fungal phytopathogen Ascochyta rabiei provides insight into the necrotrophic effector repertoire.</title>
        <authorList>
            <person name="Verma S."/>
            <person name="Gazara R.K."/>
            <person name="Nizam S."/>
            <person name="Parween S."/>
            <person name="Chattopadhyay D."/>
            <person name="Verma P.K."/>
        </authorList>
    </citation>
    <scope>NUCLEOTIDE SEQUENCE [LARGE SCALE GENOMIC DNA]</scope>
    <source>
        <strain evidence="1 2">ArDII</strain>
    </source>
</reference>
<accession>A0A162ZN71</accession>
<keyword evidence="2" id="KW-1185">Reference proteome</keyword>
<comment type="caution">
    <text evidence="1">The sequence shown here is derived from an EMBL/GenBank/DDBJ whole genome shotgun (WGS) entry which is preliminary data.</text>
</comment>
<organism evidence="1 2">
    <name type="scientific">Didymella rabiei</name>
    <name type="common">Chickpea ascochyta blight fungus</name>
    <name type="synonym">Mycosphaerella rabiei</name>
    <dbReference type="NCBI Taxonomy" id="5454"/>
    <lineage>
        <taxon>Eukaryota</taxon>
        <taxon>Fungi</taxon>
        <taxon>Dikarya</taxon>
        <taxon>Ascomycota</taxon>
        <taxon>Pezizomycotina</taxon>
        <taxon>Dothideomycetes</taxon>
        <taxon>Pleosporomycetidae</taxon>
        <taxon>Pleosporales</taxon>
        <taxon>Pleosporineae</taxon>
        <taxon>Didymellaceae</taxon>
        <taxon>Ascochyta</taxon>
    </lineage>
</organism>
<sequence>MAHLIFPIEGSIIKASSIRHKPTEIPRQLFYITRGATDAIEALELFLELLFEPSHQPQQDTHGSIGYLAFDAHVGDTACQLRACMLSDIMKHYRRPGSCVHVVAMRATISELKKLLENTTRLLTGLLDLDWNKIRSGGLEALGVPKSGMTLNELLFKLEWKIAEAKTLNYESSRGSSQESLGSMASSLSGADFNDALPSNRSEFSAMSPEEHWKPSDWRQVVQFLVYSYILSKYKQLIACNGVYRATLNPDRAFTMGQILLQREFGSQFVRPNKRAIEEEFLGLQRFVSGLSCAWLESRARTSWSIQPRFHSLLKSTIRTSAKGIHSVSSYVGFLMLRSLWAETSAPIIIMTTRFCPSGFHVNYFTATFHTIAPTNETESRHTVLPNISWELTRLNGREFSHLGQCLEPHFMISANSIDGNSSDYLARLPSAHRHSENNCDDNERHCSDMLESDQDRVVQAIFAEHRHYAFELSGEEGNLGEGQVVSHLMDAKVTGLSAAWEKSRKDSVALGTGSSLKLCMWQHVALESPARFLARVEGCDRPWVISDPIAKS</sequence>
<evidence type="ECO:0000313" key="2">
    <source>
        <dbReference type="Proteomes" id="UP000076837"/>
    </source>
</evidence>
<dbReference type="EMBL" id="JYNV01000271">
    <property type="protein sequence ID" value="KZM20713.1"/>
    <property type="molecule type" value="Genomic_DNA"/>
</dbReference>
<dbReference type="Proteomes" id="UP000076837">
    <property type="component" value="Unassembled WGS sequence"/>
</dbReference>
<protein>
    <submittedName>
        <fullName evidence="1">Uncharacterized protein</fullName>
    </submittedName>
</protein>